<accession>A0A4Y6UGG6</accession>
<dbReference type="EMBL" id="CP038141">
    <property type="protein sequence ID" value="QDH16643.1"/>
    <property type="molecule type" value="Genomic_DNA"/>
</dbReference>
<keyword evidence="10" id="KW-1185">Reference proteome</keyword>
<feature type="transmembrane region" description="Helical" evidence="7">
    <location>
        <begin position="318"/>
        <end position="336"/>
    </location>
</feature>
<keyword evidence="6 7" id="KW-0472">Membrane</keyword>
<feature type="transmembrane region" description="Helical" evidence="7">
    <location>
        <begin position="57"/>
        <end position="78"/>
    </location>
</feature>
<keyword evidence="4 7" id="KW-0812">Transmembrane</keyword>
<organism evidence="9 10">
    <name type="scientific">Swingsia samuiensis</name>
    <dbReference type="NCBI Taxonomy" id="1293412"/>
    <lineage>
        <taxon>Bacteria</taxon>
        <taxon>Pseudomonadati</taxon>
        <taxon>Pseudomonadota</taxon>
        <taxon>Alphaproteobacteria</taxon>
        <taxon>Acetobacterales</taxon>
        <taxon>Acetobacteraceae</taxon>
        <taxon>Swingsia</taxon>
    </lineage>
</organism>
<evidence type="ECO:0000259" key="8">
    <source>
        <dbReference type="PROSITE" id="PS50850"/>
    </source>
</evidence>
<dbReference type="GO" id="GO:0005886">
    <property type="term" value="C:plasma membrane"/>
    <property type="evidence" value="ECO:0007669"/>
    <property type="project" value="UniProtKB-SubCell"/>
</dbReference>
<proteinExistence type="predicted"/>
<feature type="transmembrane region" description="Helical" evidence="7">
    <location>
        <begin position="33"/>
        <end position="51"/>
    </location>
</feature>
<evidence type="ECO:0000313" key="9">
    <source>
        <dbReference type="EMBL" id="QDH16643.1"/>
    </source>
</evidence>
<comment type="subcellular location">
    <subcellularLocation>
        <location evidence="1">Cell membrane</location>
        <topology evidence="1">Multi-pass membrane protein</topology>
    </subcellularLocation>
</comment>
<feature type="transmembrane region" description="Helical" evidence="7">
    <location>
        <begin position="199"/>
        <end position="222"/>
    </location>
</feature>
<evidence type="ECO:0000256" key="7">
    <source>
        <dbReference type="SAM" id="Phobius"/>
    </source>
</evidence>
<dbReference type="OrthoDB" id="5368493at2"/>
<keyword evidence="2" id="KW-0813">Transport</keyword>
<feature type="transmembrane region" description="Helical" evidence="7">
    <location>
        <begin position="229"/>
        <end position="248"/>
    </location>
</feature>
<feature type="transmembrane region" description="Helical" evidence="7">
    <location>
        <begin position="6"/>
        <end position="21"/>
    </location>
</feature>
<evidence type="ECO:0000256" key="6">
    <source>
        <dbReference type="ARBA" id="ARBA00023136"/>
    </source>
</evidence>
<dbReference type="InterPro" id="IPR020846">
    <property type="entry name" value="MFS_dom"/>
</dbReference>
<dbReference type="PROSITE" id="PS50850">
    <property type="entry name" value="MFS"/>
    <property type="match status" value="1"/>
</dbReference>
<dbReference type="Gene3D" id="1.20.1250.20">
    <property type="entry name" value="MFS general substrate transporter like domains"/>
    <property type="match status" value="2"/>
</dbReference>
<dbReference type="Pfam" id="PF07690">
    <property type="entry name" value="MFS_1"/>
    <property type="match status" value="2"/>
</dbReference>
<dbReference type="PANTHER" id="PTHR43414">
    <property type="entry name" value="MULTIDRUG RESISTANCE PROTEIN MDTG"/>
    <property type="match status" value="1"/>
</dbReference>
<feature type="transmembrane region" description="Helical" evidence="7">
    <location>
        <begin position="254"/>
        <end position="276"/>
    </location>
</feature>
<dbReference type="GO" id="GO:0022857">
    <property type="term" value="F:transmembrane transporter activity"/>
    <property type="evidence" value="ECO:0007669"/>
    <property type="project" value="InterPro"/>
</dbReference>
<keyword evidence="5 7" id="KW-1133">Transmembrane helix</keyword>
<gene>
    <name evidence="9" type="ORF">E3D00_02935</name>
</gene>
<protein>
    <submittedName>
        <fullName evidence="9">MFS transporter</fullName>
    </submittedName>
</protein>
<evidence type="ECO:0000256" key="3">
    <source>
        <dbReference type="ARBA" id="ARBA00022475"/>
    </source>
</evidence>
<evidence type="ECO:0000256" key="4">
    <source>
        <dbReference type="ARBA" id="ARBA00022692"/>
    </source>
</evidence>
<feature type="domain" description="Major facilitator superfamily (MFS) profile" evidence="8">
    <location>
        <begin position="1"/>
        <end position="342"/>
    </location>
</feature>
<evidence type="ECO:0000256" key="5">
    <source>
        <dbReference type="ARBA" id="ARBA00022989"/>
    </source>
</evidence>
<feature type="transmembrane region" description="Helical" evidence="7">
    <location>
        <begin position="119"/>
        <end position="137"/>
    </location>
</feature>
<dbReference type="InterPro" id="IPR011701">
    <property type="entry name" value="MFS"/>
</dbReference>
<evidence type="ECO:0000256" key="1">
    <source>
        <dbReference type="ARBA" id="ARBA00004651"/>
    </source>
</evidence>
<feature type="transmembrane region" description="Helical" evidence="7">
    <location>
        <begin position="158"/>
        <end position="179"/>
    </location>
</feature>
<name>A0A4Y6UGG6_9PROT</name>
<dbReference type="AlphaFoldDB" id="A0A4Y6UGG6"/>
<feature type="transmembrane region" description="Helical" evidence="7">
    <location>
        <begin position="288"/>
        <end position="312"/>
    </location>
</feature>
<dbReference type="SUPFAM" id="SSF103473">
    <property type="entry name" value="MFS general substrate transporter"/>
    <property type="match status" value="1"/>
</dbReference>
<feature type="transmembrane region" description="Helical" evidence="7">
    <location>
        <begin position="90"/>
        <end position="107"/>
    </location>
</feature>
<keyword evidence="3" id="KW-1003">Cell membrane</keyword>
<dbReference type="PANTHER" id="PTHR43414:SF6">
    <property type="entry name" value="MULTIDRUG RESISTANCE PROTEIN MDTG"/>
    <property type="match status" value="1"/>
</dbReference>
<evidence type="ECO:0000256" key="2">
    <source>
        <dbReference type="ARBA" id="ARBA00022448"/>
    </source>
</evidence>
<reference evidence="9 10" key="1">
    <citation type="submission" date="2019-03" db="EMBL/GenBank/DDBJ databases">
        <title>The complete genome sequence of Swingsia samuiensis NBRC107927(T).</title>
        <authorList>
            <person name="Chua K.-O."/>
            <person name="Chan K.-G."/>
            <person name="See-Too W.-S."/>
        </authorList>
    </citation>
    <scope>NUCLEOTIDE SEQUENCE [LARGE SCALE GENOMIC DNA]</scope>
    <source>
        <strain evidence="9 10">AH83</strain>
    </source>
</reference>
<dbReference type="Proteomes" id="UP000316313">
    <property type="component" value="Chromosome"/>
</dbReference>
<dbReference type="InterPro" id="IPR036259">
    <property type="entry name" value="MFS_trans_sf"/>
</dbReference>
<dbReference type="KEGG" id="ssam:E3D00_02935"/>
<evidence type="ECO:0000313" key="10">
    <source>
        <dbReference type="Proteomes" id="UP000316313"/>
    </source>
</evidence>
<sequence>MVSACYAATFMTAALLAPFWGRLSDRYGARVNLLRASFGMLISMTLTSFARTPLELLLCRSLVGIAGGYTSGAARLIAKRKNNKGGLAQGMFSSSIFLGSLIGPPLGSWFSQFFGMEGALRLTAAMILFNCAATCFLSQDTENSSTQQRKLSPFDKSYFKFAVIYMTVIAIVMAASVSIEPNISTYVMIYGHTDNVIKGAGFALAAIAVASIVSATIFGYLGDKIGYKAVIAFGLITGSVILILHAFVETLWEIVAIRFCLGLALGGIIPCIRAYIKMAFKPDSVGSLIGLTTSAQYIGQVVGPVSAGLIAARWGLNPVFYITGIFVILGALLVCCDRQRITAC</sequence>